<dbReference type="AlphaFoldDB" id="A0A379GIY2"/>
<reference evidence="2 3" key="1">
    <citation type="submission" date="2018-06" db="EMBL/GenBank/DDBJ databases">
        <authorList>
            <consortium name="Pathogen Informatics"/>
            <person name="Doyle S."/>
        </authorList>
    </citation>
    <scope>NUCLEOTIDE SEQUENCE [LARGE SCALE GENOMIC DNA]</scope>
    <source>
        <strain evidence="2 3">NCTC11938</strain>
    </source>
</reference>
<evidence type="ECO:0000313" key="3">
    <source>
        <dbReference type="Proteomes" id="UP000254191"/>
    </source>
</evidence>
<gene>
    <name evidence="2" type="primary">hrpA_1</name>
    <name evidence="2" type="ORF">NCTC11938_05113</name>
</gene>
<dbReference type="InterPro" id="IPR024590">
    <property type="entry name" value="HrpA_C"/>
</dbReference>
<dbReference type="Pfam" id="PF11898">
    <property type="entry name" value="DUF3418"/>
    <property type="match status" value="1"/>
</dbReference>
<keyword evidence="2" id="KW-0547">Nucleotide-binding</keyword>
<sequence length="119" mass="14016">MAGNVLRIFPRYLSAIEKRMEKLAIDPNRDRAQMSRVENVILQWQQWLAKLTEKQKQQEEVQNIRWMIEELRVSLFAQQIGTPYPISDKRILQAIGVYLIKLKLIDKPTMVSYGHCGFI</sequence>
<dbReference type="GO" id="GO:0004386">
    <property type="term" value="F:helicase activity"/>
    <property type="evidence" value="ECO:0007669"/>
    <property type="project" value="UniProtKB-KW"/>
</dbReference>
<proteinExistence type="predicted"/>
<dbReference type="EMBL" id="UGTS01000006">
    <property type="protein sequence ID" value="SUC40811.1"/>
    <property type="molecule type" value="Genomic_DNA"/>
</dbReference>
<feature type="domain" description="RNA helicase HrpA C-terminal" evidence="1">
    <location>
        <begin position="6"/>
        <end position="95"/>
    </location>
</feature>
<evidence type="ECO:0000313" key="2">
    <source>
        <dbReference type="EMBL" id="SUC40811.1"/>
    </source>
</evidence>
<keyword evidence="2" id="KW-0067">ATP-binding</keyword>
<keyword evidence="2" id="KW-0347">Helicase</keyword>
<accession>A0A379GIY2</accession>
<dbReference type="Proteomes" id="UP000254191">
    <property type="component" value="Unassembled WGS sequence"/>
</dbReference>
<evidence type="ECO:0000259" key="1">
    <source>
        <dbReference type="Pfam" id="PF11898"/>
    </source>
</evidence>
<name>A0A379GIY2_PROMI</name>
<keyword evidence="2" id="KW-0378">Hydrolase</keyword>
<organism evidence="2 3">
    <name type="scientific">Proteus mirabilis</name>
    <dbReference type="NCBI Taxonomy" id="584"/>
    <lineage>
        <taxon>Bacteria</taxon>
        <taxon>Pseudomonadati</taxon>
        <taxon>Pseudomonadota</taxon>
        <taxon>Gammaproteobacteria</taxon>
        <taxon>Enterobacterales</taxon>
        <taxon>Morganellaceae</taxon>
        <taxon>Proteus</taxon>
    </lineage>
</organism>
<protein>
    <submittedName>
        <fullName evidence="2">ATP-dependent RNA helicase HrpA</fullName>
    </submittedName>
</protein>